<dbReference type="AlphaFoldDB" id="A0A9W8R0J9"/>
<dbReference type="InterPro" id="IPR011701">
    <property type="entry name" value="MFS"/>
</dbReference>
<reference evidence="10" key="1">
    <citation type="submission" date="2022-09" db="EMBL/GenBank/DDBJ databases">
        <title>Fusarium specimens isolated from Avocado Roots.</title>
        <authorList>
            <person name="Stajich J."/>
            <person name="Roper C."/>
            <person name="Heimlech-Rivalta G."/>
        </authorList>
    </citation>
    <scope>NUCLEOTIDE SEQUENCE</scope>
    <source>
        <strain evidence="10">A02</strain>
    </source>
</reference>
<comment type="subcellular location">
    <subcellularLocation>
        <location evidence="1">Membrane</location>
        <topology evidence="1">Multi-pass membrane protein</topology>
    </subcellularLocation>
</comment>
<dbReference type="PANTHER" id="PTHR23501:SF177">
    <property type="entry name" value="MAJOR FACILITATOR SUPERFAMILY (MFS) PROFILE DOMAIN-CONTAINING PROTEIN-RELATED"/>
    <property type="match status" value="1"/>
</dbReference>
<keyword evidence="4 8" id="KW-1133">Transmembrane helix</keyword>
<feature type="transmembrane region" description="Helical" evidence="8">
    <location>
        <begin position="321"/>
        <end position="342"/>
    </location>
</feature>
<name>A0A9W8R0J9_9HYPO</name>
<feature type="transmembrane region" description="Helical" evidence="8">
    <location>
        <begin position="362"/>
        <end position="382"/>
    </location>
</feature>
<dbReference type="CDD" id="cd17502">
    <property type="entry name" value="MFS_Azr1_MDR_like"/>
    <property type="match status" value="1"/>
</dbReference>
<keyword evidence="5 8" id="KW-0472">Membrane</keyword>
<evidence type="ECO:0000313" key="11">
    <source>
        <dbReference type="Proteomes" id="UP001152087"/>
    </source>
</evidence>
<protein>
    <recommendedName>
        <fullName evidence="9">Major facilitator superfamily (MFS) profile domain-containing protein</fullName>
    </recommendedName>
</protein>
<feature type="transmembrane region" description="Helical" evidence="8">
    <location>
        <begin position="253"/>
        <end position="272"/>
    </location>
</feature>
<dbReference type="PANTHER" id="PTHR23501">
    <property type="entry name" value="MAJOR FACILITATOR SUPERFAMILY"/>
    <property type="match status" value="1"/>
</dbReference>
<evidence type="ECO:0000259" key="9">
    <source>
        <dbReference type="PROSITE" id="PS50850"/>
    </source>
</evidence>
<dbReference type="InterPro" id="IPR036259">
    <property type="entry name" value="MFS_trans_sf"/>
</dbReference>
<dbReference type="Gene3D" id="1.20.1250.20">
    <property type="entry name" value="MFS general substrate transporter like domains"/>
    <property type="match status" value="1"/>
</dbReference>
<evidence type="ECO:0000256" key="3">
    <source>
        <dbReference type="ARBA" id="ARBA00022692"/>
    </source>
</evidence>
<feature type="region of interest" description="Disordered" evidence="7">
    <location>
        <begin position="1"/>
        <end position="45"/>
    </location>
</feature>
<feature type="transmembrane region" description="Helical" evidence="8">
    <location>
        <begin position="284"/>
        <end position="301"/>
    </location>
</feature>
<comment type="caution">
    <text evidence="10">The sequence shown here is derived from an EMBL/GenBank/DDBJ whole genome shotgun (WGS) entry which is preliminary data.</text>
</comment>
<keyword evidence="11" id="KW-1185">Reference proteome</keyword>
<sequence length="543" mass="57882">MEQTNEKNIISSDSSSTRSTSNTNINGATPKDDDEPPTSEKDDTSIGEYPTGFRLFFILLALGLSIFLASLDMTIVATTIPKITDEFRGLDKVSWYSTAFFMTNGGFQSSWGKAYKYFNLKFTFLASVFVFELGSLICAVARDSTTFIIGRAINGLGAAGIGTGAYTIIAFVAEPQKRASYTGIIGASYGIASVIGPLVGGVFSDKVSWRWCFWINLPVGGLGAAIIILFFQTPSTARPVAASWPERLLQMDLVGACILVGATLCYLLALQYGGQSLPWDDKTVVGLLVGFVTIGAAFVGWEWRLDERAMIVPRLFKKRAIGMSTMFIFFFGGPYYLTIYYLPIYFQSVGGSTAIMSGVKNLPLILAVTISMIVSGIFISAAGHGVPVMIFGSTLAVIGAGLLYTLDVDSSMGEWIGYQILGGIGWGVALQVPIIVSQTMFQCLGGTMFNSAAQAAFVNSMIRTLPGDVSGIDVQTVVQTGATEIRNVFSSSEVIGIISSYMTGLKLTFAIAVAGAGLGVVTSVCNDHKRLGKEAVKDMGAVA</sequence>
<keyword evidence="6" id="KW-0325">Glycoprotein</keyword>
<evidence type="ECO:0000313" key="10">
    <source>
        <dbReference type="EMBL" id="KAJ4182002.1"/>
    </source>
</evidence>
<feature type="transmembrane region" description="Helical" evidence="8">
    <location>
        <begin position="123"/>
        <end position="141"/>
    </location>
</feature>
<dbReference type="Pfam" id="PF07690">
    <property type="entry name" value="MFS_1"/>
    <property type="match status" value="1"/>
</dbReference>
<feature type="transmembrane region" description="Helical" evidence="8">
    <location>
        <begin position="153"/>
        <end position="173"/>
    </location>
</feature>
<feature type="transmembrane region" description="Helical" evidence="8">
    <location>
        <begin position="507"/>
        <end position="525"/>
    </location>
</feature>
<evidence type="ECO:0000256" key="6">
    <source>
        <dbReference type="ARBA" id="ARBA00023180"/>
    </source>
</evidence>
<feature type="compositionally biased region" description="Low complexity" evidence="7">
    <location>
        <begin position="8"/>
        <end position="26"/>
    </location>
</feature>
<organism evidence="10 11">
    <name type="scientific">Fusarium falciforme</name>
    <dbReference type="NCBI Taxonomy" id="195108"/>
    <lineage>
        <taxon>Eukaryota</taxon>
        <taxon>Fungi</taxon>
        <taxon>Dikarya</taxon>
        <taxon>Ascomycota</taxon>
        <taxon>Pezizomycotina</taxon>
        <taxon>Sordariomycetes</taxon>
        <taxon>Hypocreomycetidae</taxon>
        <taxon>Hypocreales</taxon>
        <taxon>Nectriaceae</taxon>
        <taxon>Fusarium</taxon>
        <taxon>Fusarium solani species complex</taxon>
    </lineage>
</organism>
<evidence type="ECO:0000256" key="2">
    <source>
        <dbReference type="ARBA" id="ARBA00022448"/>
    </source>
</evidence>
<evidence type="ECO:0000256" key="4">
    <source>
        <dbReference type="ARBA" id="ARBA00022989"/>
    </source>
</evidence>
<feature type="transmembrane region" description="Helical" evidence="8">
    <location>
        <begin position="179"/>
        <end position="199"/>
    </location>
</feature>
<evidence type="ECO:0000256" key="5">
    <source>
        <dbReference type="ARBA" id="ARBA00023136"/>
    </source>
</evidence>
<feature type="transmembrane region" description="Helical" evidence="8">
    <location>
        <begin position="55"/>
        <end position="81"/>
    </location>
</feature>
<keyword evidence="3 8" id="KW-0812">Transmembrane</keyword>
<feature type="transmembrane region" description="Helical" evidence="8">
    <location>
        <begin position="388"/>
        <end position="406"/>
    </location>
</feature>
<evidence type="ECO:0000256" key="8">
    <source>
        <dbReference type="SAM" id="Phobius"/>
    </source>
</evidence>
<feature type="domain" description="Major facilitator superfamily (MFS) profile" evidence="9">
    <location>
        <begin position="58"/>
        <end position="543"/>
    </location>
</feature>
<evidence type="ECO:0000256" key="1">
    <source>
        <dbReference type="ARBA" id="ARBA00004141"/>
    </source>
</evidence>
<dbReference type="FunFam" id="1.20.1720.10:FF:000012">
    <property type="entry name" value="MFS toxin efflux pump (AflT)"/>
    <property type="match status" value="1"/>
</dbReference>
<proteinExistence type="predicted"/>
<dbReference type="PROSITE" id="PS50850">
    <property type="entry name" value="MFS"/>
    <property type="match status" value="1"/>
</dbReference>
<dbReference type="SUPFAM" id="SSF103473">
    <property type="entry name" value="MFS general substrate transporter"/>
    <property type="match status" value="1"/>
</dbReference>
<feature type="transmembrane region" description="Helical" evidence="8">
    <location>
        <begin position="211"/>
        <end position="233"/>
    </location>
</feature>
<feature type="transmembrane region" description="Helical" evidence="8">
    <location>
        <begin position="418"/>
        <end position="441"/>
    </location>
</feature>
<dbReference type="Proteomes" id="UP001152087">
    <property type="component" value="Unassembled WGS sequence"/>
</dbReference>
<dbReference type="GO" id="GO:0005886">
    <property type="term" value="C:plasma membrane"/>
    <property type="evidence" value="ECO:0007669"/>
    <property type="project" value="TreeGrafter"/>
</dbReference>
<keyword evidence="2" id="KW-0813">Transport</keyword>
<dbReference type="EMBL" id="JAOQAV010000037">
    <property type="protein sequence ID" value="KAJ4182002.1"/>
    <property type="molecule type" value="Genomic_DNA"/>
</dbReference>
<dbReference type="GO" id="GO:0022857">
    <property type="term" value="F:transmembrane transporter activity"/>
    <property type="evidence" value="ECO:0007669"/>
    <property type="project" value="InterPro"/>
</dbReference>
<evidence type="ECO:0000256" key="7">
    <source>
        <dbReference type="SAM" id="MobiDB-lite"/>
    </source>
</evidence>
<accession>A0A9W8R0J9</accession>
<dbReference type="InterPro" id="IPR020846">
    <property type="entry name" value="MFS_dom"/>
</dbReference>
<gene>
    <name evidence="10" type="ORF">NW755_010690</name>
</gene>